<comment type="caution">
    <text evidence="10">The sequence shown here is derived from an EMBL/GenBank/DDBJ whole genome shotgun (WGS) entry which is preliminary data.</text>
</comment>
<keyword evidence="5 7" id="KW-0238">DNA-binding</keyword>
<dbReference type="Proteomes" id="UP000621436">
    <property type="component" value="Unassembled WGS sequence"/>
</dbReference>
<reference evidence="10" key="1">
    <citation type="submission" date="2020-11" db="EMBL/GenBank/DDBJ databases">
        <title>Halonatronomonas betainensis gen. nov., sp. nov. a novel haloalkaliphilic representative of the family Halanaerobiacae capable of betaine degradation.</title>
        <authorList>
            <person name="Boltyanskaya Y."/>
            <person name="Kevbrin V."/>
            <person name="Detkova E."/>
            <person name="Grouzdev D.S."/>
            <person name="Koziaeva V."/>
            <person name="Zhilina T."/>
        </authorList>
    </citation>
    <scope>NUCLEOTIDE SEQUENCE</scope>
    <source>
        <strain evidence="10">Z-7014</strain>
    </source>
</reference>
<dbReference type="EC" id="5.6.2.2" evidence="3"/>
<accession>A0A931F769</accession>
<dbReference type="SUPFAM" id="SSF56719">
    <property type="entry name" value="Type II DNA topoisomerase"/>
    <property type="match status" value="1"/>
</dbReference>
<dbReference type="FunFam" id="3.90.199.10:FF:000001">
    <property type="entry name" value="DNA gyrase subunit A"/>
    <property type="match status" value="1"/>
</dbReference>
<keyword evidence="4 7" id="KW-0799">Topoisomerase</keyword>
<dbReference type="GO" id="GO:0034335">
    <property type="term" value="F:DNA negative supercoiling activity"/>
    <property type="evidence" value="ECO:0007669"/>
    <property type="project" value="UniProtKB-ARBA"/>
</dbReference>
<dbReference type="Gene3D" id="3.90.199.10">
    <property type="entry name" value="Topoisomerase II, domain 5"/>
    <property type="match status" value="1"/>
</dbReference>
<dbReference type="GO" id="GO:0003677">
    <property type="term" value="F:DNA binding"/>
    <property type="evidence" value="ECO:0007669"/>
    <property type="project" value="UniProtKB-UniRule"/>
</dbReference>
<dbReference type="GO" id="GO:0006265">
    <property type="term" value="P:DNA topological change"/>
    <property type="evidence" value="ECO:0007669"/>
    <property type="project" value="UniProtKB-UniRule"/>
</dbReference>
<dbReference type="PANTHER" id="PTHR43493">
    <property type="entry name" value="DNA GYRASE/TOPOISOMERASE SUBUNIT A"/>
    <property type="match status" value="1"/>
</dbReference>
<keyword evidence="8" id="KW-0175">Coiled coil</keyword>
<dbReference type="SMART" id="SM00434">
    <property type="entry name" value="TOP4c"/>
    <property type="match status" value="1"/>
</dbReference>
<dbReference type="PANTHER" id="PTHR43493:SF5">
    <property type="entry name" value="DNA GYRASE SUBUNIT A, CHLOROPLASTIC_MITOCHONDRIAL"/>
    <property type="match status" value="1"/>
</dbReference>
<dbReference type="SUPFAM" id="SSF101904">
    <property type="entry name" value="GyrA/ParC C-terminal domain-like"/>
    <property type="match status" value="1"/>
</dbReference>
<feature type="domain" description="Topo IIA-type catalytic" evidence="9">
    <location>
        <begin position="31"/>
        <end position="492"/>
    </location>
</feature>
<evidence type="ECO:0000256" key="5">
    <source>
        <dbReference type="ARBA" id="ARBA00023125"/>
    </source>
</evidence>
<dbReference type="EMBL" id="JADPIE010000006">
    <property type="protein sequence ID" value="MBF8437650.1"/>
    <property type="molecule type" value="Genomic_DNA"/>
</dbReference>
<evidence type="ECO:0000313" key="11">
    <source>
        <dbReference type="Proteomes" id="UP000621436"/>
    </source>
</evidence>
<dbReference type="GO" id="GO:0009330">
    <property type="term" value="C:DNA topoisomerase type II (double strand cut, ATP-hydrolyzing) complex"/>
    <property type="evidence" value="ECO:0007669"/>
    <property type="project" value="TreeGrafter"/>
</dbReference>
<evidence type="ECO:0000256" key="8">
    <source>
        <dbReference type="SAM" id="Coils"/>
    </source>
</evidence>
<dbReference type="Gene3D" id="2.120.10.90">
    <property type="entry name" value="DNA gyrase/topoisomerase IV, subunit A, C-terminal"/>
    <property type="match status" value="1"/>
</dbReference>
<keyword evidence="6 7" id="KW-0413">Isomerase</keyword>
<protein>
    <recommendedName>
        <fullName evidence="3">DNA topoisomerase (ATP-hydrolyzing)</fullName>
        <ecNumber evidence="3">5.6.2.2</ecNumber>
    </recommendedName>
</protein>
<dbReference type="InterPro" id="IPR013760">
    <property type="entry name" value="Topo_IIA-like_dom_sf"/>
</dbReference>
<evidence type="ECO:0000256" key="6">
    <source>
        <dbReference type="ARBA" id="ARBA00023235"/>
    </source>
</evidence>
<evidence type="ECO:0000259" key="9">
    <source>
        <dbReference type="PROSITE" id="PS52040"/>
    </source>
</evidence>
<evidence type="ECO:0000256" key="1">
    <source>
        <dbReference type="ARBA" id="ARBA00000185"/>
    </source>
</evidence>
<comment type="catalytic activity">
    <reaction evidence="1 7">
        <text>ATP-dependent breakage, passage and rejoining of double-stranded DNA.</text>
        <dbReference type="EC" id="5.6.2.2"/>
    </reaction>
</comment>
<evidence type="ECO:0000256" key="4">
    <source>
        <dbReference type="ARBA" id="ARBA00023029"/>
    </source>
</evidence>
<dbReference type="InterPro" id="IPR013758">
    <property type="entry name" value="Topo_IIA_A/C_ab"/>
</dbReference>
<gene>
    <name evidence="10" type="ORF">I0Q91_11190</name>
</gene>
<dbReference type="InterPro" id="IPR006691">
    <property type="entry name" value="GyrA/parC_rep"/>
</dbReference>
<dbReference type="InterPro" id="IPR002205">
    <property type="entry name" value="Topo_IIA_dom_A"/>
</dbReference>
<comment type="similarity">
    <text evidence="2">Belongs to the type II topoisomerase GyrA/ParC subunit family.</text>
</comment>
<evidence type="ECO:0000313" key="10">
    <source>
        <dbReference type="EMBL" id="MBF8437650.1"/>
    </source>
</evidence>
<dbReference type="InterPro" id="IPR050220">
    <property type="entry name" value="Type_II_DNA_Topoisomerases"/>
</dbReference>
<dbReference type="CDD" id="cd00187">
    <property type="entry name" value="TOP4c"/>
    <property type="match status" value="1"/>
</dbReference>
<dbReference type="Gene3D" id="3.30.1360.40">
    <property type="match status" value="1"/>
</dbReference>
<name>A0A931F769_9FIRM</name>
<dbReference type="NCBIfam" id="NF004044">
    <property type="entry name" value="PRK05561.1"/>
    <property type="match status" value="1"/>
</dbReference>
<dbReference type="Gene3D" id="1.10.268.10">
    <property type="entry name" value="Topoisomerase, domain 3"/>
    <property type="match status" value="1"/>
</dbReference>
<feature type="coiled-coil region" evidence="8">
    <location>
        <begin position="391"/>
        <end position="455"/>
    </location>
</feature>
<dbReference type="RefSeq" id="WP_270454647.1">
    <property type="nucleotide sequence ID" value="NZ_JADPIE010000006.1"/>
</dbReference>
<evidence type="ECO:0000256" key="3">
    <source>
        <dbReference type="ARBA" id="ARBA00012895"/>
    </source>
</evidence>
<dbReference type="Pfam" id="PF00521">
    <property type="entry name" value="DNA_topoisoIV"/>
    <property type="match status" value="1"/>
</dbReference>
<dbReference type="InterPro" id="IPR013757">
    <property type="entry name" value="Topo_IIA_A_a_sf"/>
</dbReference>
<dbReference type="AlphaFoldDB" id="A0A931F769"/>
<dbReference type="Pfam" id="PF03989">
    <property type="entry name" value="DNA_gyraseA_C"/>
    <property type="match status" value="3"/>
</dbReference>
<proteinExistence type="inferred from homology"/>
<dbReference type="InterPro" id="IPR035516">
    <property type="entry name" value="Gyrase/topoIV_suA_C"/>
</dbReference>
<evidence type="ECO:0000256" key="2">
    <source>
        <dbReference type="ARBA" id="ARBA00008263"/>
    </source>
</evidence>
<organism evidence="10 11">
    <name type="scientific">Halonatronomonas betaini</name>
    <dbReference type="NCBI Taxonomy" id="2778430"/>
    <lineage>
        <taxon>Bacteria</taxon>
        <taxon>Bacillati</taxon>
        <taxon>Bacillota</taxon>
        <taxon>Clostridia</taxon>
        <taxon>Halanaerobiales</taxon>
        <taxon>Halarsenatibacteraceae</taxon>
        <taxon>Halonatronomonas</taxon>
    </lineage>
</organism>
<dbReference type="GO" id="GO:0005737">
    <property type="term" value="C:cytoplasm"/>
    <property type="evidence" value="ECO:0007669"/>
    <property type="project" value="TreeGrafter"/>
</dbReference>
<dbReference type="GO" id="GO:0005524">
    <property type="term" value="F:ATP binding"/>
    <property type="evidence" value="ECO:0007669"/>
    <property type="project" value="InterPro"/>
</dbReference>
<dbReference type="PROSITE" id="PS52040">
    <property type="entry name" value="TOPO_IIA"/>
    <property type="match status" value="1"/>
</dbReference>
<feature type="active site" description="O-(5'-phospho-DNA)-tyrosine intermediate" evidence="7">
    <location>
        <position position="119"/>
    </location>
</feature>
<keyword evidence="11" id="KW-1185">Reference proteome</keyword>
<sequence length="786" mass="89741">MTDEIIPISIEEKMKESYLNYSLSVIVGRALPDVRDGLKPVHRRLLYGAYELGLTSDKPHKKSARIIGEVLGKFHPHGDNALYNAMVRMAQDFNQRYPLIDGHGNYGSIDGDSAAAMRYTEARLSSLSQELLKDLKFDTVEYKDNFDNTLQEPKVLPAAFPQLLVNGSSGIAVGMSTDIPPHNLGEVIEATIALIKNKELNIKDLMEYIPGPDFPTGGQIIGLNNIKEAYENGNSSLKVRGKIIRESNKLIITEIPYQINKTKLISEITDQIEKENLRNITDIRDESDQHGIRIVLNIKTGSDYSIIKNRLFKYTSLMTNIRVNMLALYENKPIVMNLKDILVHFIKFRRKTVKTRIQNLLERDKDKLKIMEGIIIALDFLDKVIYIIRGSKSKSEAIDRLSEELEITEKQANAIMEMQLQRLVRMQQQELKDDHDSIKKQIENYKEILNNTQKLDNLIIDELNKIKATHSDQRRTRIIKDENKATIEKEDLIKEKEYFISLSANGLIKKSLDKENIRTAKNDFITEIFALKSFDDLLFFTEDGQVYRLPVHDIPEHHGLSTGDPLENYFSLPPNENLVKILPLNDKIKEGNLIIVTSKGKIKATKGNEYISNVSKIKAINLEENDSVKEVFSGSLTNDILIGINTGKFIRFNGSEISTTGRNTKGYNAIKFKENQDIIFADIIKDQTELLIFGEDKRIAKVGLEYIKPQKRYGKGNQIMHKNYNVLTAIICPENSQIYIQDIEENSDILETKNLSRFAKLPVNRTEEWPINLSEKISQIARIISF</sequence>
<evidence type="ECO:0000256" key="7">
    <source>
        <dbReference type="PROSITE-ProRule" id="PRU01384"/>
    </source>
</evidence>